<dbReference type="EMBL" id="JARJCM010000023">
    <property type="protein sequence ID" value="KAJ7040172.1"/>
    <property type="molecule type" value="Genomic_DNA"/>
</dbReference>
<evidence type="ECO:0000313" key="2">
    <source>
        <dbReference type="EMBL" id="KAJ7040172.1"/>
    </source>
</evidence>
<protein>
    <submittedName>
        <fullName evidence="2">Uncharacterized protein</fullName>
    </submittedName>
</protein>
<organism evidence="2 3">
    <name type="scientific">Mycena alexandri</name>
    <dbReference type="NCBI Taxonomy" id="1745969"/>
    <lineage>
        <taxon>Eukaryota</taxon>
        <taxon>Fungi</taxon>
        <taxon>Dikarya</taxon>
        <taxon>Basidiomycota</taxon>
        <taxon>Agaricomycotina</taxon>
        <taxon>Agaricomycetes</taxon>
        <taxon>Agaricomycetidae</taxon>
        <taxon>Agaricales</taxon>
        <taxon>Marasmiineae</taxon>
        <taxon>Mycenaceae</taxon>
        <taxon>Mycena</taxon>
    </lineage>
</organism>
<name>A0AAD6T6Q4_9AGAR</name>
<accession>A0AAD6T6Q4</accession>
<dbReference type="Proteomes" id="UP001218188">
    <property type="component" value="Unassembled WGS sequence"/>
</dbReference>
<feature type="region of interest" description="Disordered" evidence="1">
    <location>
        <begin position="172"/>
        <end position="217"/>
    </location>
</feature>
<evidence type="ECO:0000313" key="3">
    <source>
        <dbReference type="Proteomes" id="UP001218188"/>
    </source>
</evidence>
<feature type="region of interest" description="Disordered" evidence="1">
    <location>
        <begin position="1"/>
        <end position="24"/>
    </location>
</feature>
<sequence length="251" mass="26987">MPYSLTRSLHTDSGNASGGVQEEMRGAYSPPSLLFYCASRPRLPPSLEPAFTPPPPSFLPFARRPCPRIPFARTLRACTCVRAESPRKPSNLPIAPHRPHPHPPHLISRRPPPVYVHAAPAQALSAPVAVCAISHSAWTQLRMRVECPGAAPQVLLAYGSASRSPPAPPLLFSSLPPYPSSSPPTHHAPSLVPPPSYRRTPSAPDSHSARPVRGPAGVARAEFARTGSARTHFCVCARCTLPQIHTPRCLP</sequence>
<feature type="compositionally biased region" description="Polar residues" evidence="1">
    <location>
        <begin position="1"/>
        <end position="15"/>
    </location>
</feature>
<gene>
    <name evidence="2" type="ORF">C8F04DRAFT_1314123</name>
</gene>
<reference evidence="2" key="1">
    <citation type="submission" date="2023-03" db="EMBL/GenBank/DDBJ databases">
        <title>Massive genome expansion in bonnet fungi (Mycena s.s.) driven by repeated elements and novel gene families across ecological guilds.</title>
        <authorList>
            <consortium name="Lawrence Berkeley National Laboratory"/>
            <person name="Harder C.B."/>
            <person name="Miyauchi S."/>
            <person name="Viragh M."/>
            <person name="Kuo A."/>
            <person name="Thoen E."/>
            <person name="Andreopoulos B."/>
            <person name="Lu D."/>
            <person name="Skrede I."/>
            <person name="Drula E."/>
            <person name="Henrissat B."/>
            <person name="Morin E."/>
            <person name="Kohler A."/>
            <person name="Barry K."/>
            <person name="LaButti K."/>
            <person name="Morin E."/>
            <person name="Salamov A."/>
            <person name="Lipzen A."/>
            <person name="Mereny Z."/>
            <person name="Hegedus B."/>
            <person name="Baldrian P."/>
            <person name="Stursova M."/>
            <person name="Weitz H."/>
            <person name="Taylor A."/>
            <person name="Grigoriev I.V."/>
            <person name="Nagy L.G."/>
            <person name="Martin F."/>
            <person name="Kauserud H."/>
        </authorList>
    </citation>
    <scope>NUCLEOTIDE SEQUENCE</scope>
    <source>
        <strain evidence="2">CBHHK200</strain>
    </source>
</reference>
<evidence type="ECO:0000256" key="1">
    <source>
        <dbReference type="SAM" id="MobiDB-lite"/>
    </source>
</evidence>
<proteinExistence type="predicted"/>
<comment type="caution">
    <text evidence="2">The sequence shown here is derived from an EMBL/GenBank/DDBJ whole genome shotgun (WGS) entry which is preliminary data.</text>
</comment>
<keyword evidence="3" id="KW-1185">Reference proteome</keyword>
<dbReference type="AlphaFoldDB" id="A0AAD6T6Q4"/>